<comment type="caution">
    <text evidence="7">The sequence shown here is derived from an EMBL/GenBank/DDBJ whole genome shotgun (WGS) entry which is preliminary data.</text>
</comment>
<dbReference type="PANTHER" id="PTHR13710">
    <property type="entry name" value="DNA HELICASE RECQ FAMILY MEMBER"/>
    <property type="match status" value="1"/>
</dbReference>
<evidence type="ECO:0000256" key="3">
    <source>
        <dbReference type="ARBA" id="ARBA00034808"/>
    </source>
</evidence>
<dbReference type="Gene3D" id="3.40.50.300">
    <property type="entry name" value="P-loop containing nucleotide triphosphate hydrolases"/>
    <property type="match status" value="1"/>
</dbReference>
<reference evidence="7 8" key="1">
    <citation type="journal article" date="2023" name="Plants (Basel)">
        <title>Bridging the Gap: Combining Genomics and Transcriptomics Approaches to Understand Stylosanthes scabra, an Orphan Legume from the Brazilian Caatinga.</title>
        <authorList>
            <person name="Ferreira-Neto J.R.C."/>
            <person name="da Silva M.D."/>
            <person name="Binneck E."/>
            <person name="de Melo N.F."/>
            <person name="da Silva R.H."/>
            <person name="de Melo A.L.T.M."/>
            <person name="Pandolfi V."/>
            <person name="Bustamante F.O."/>
            <person name="Brasileiro-Vidal A.C."/>
            <person name="Benko-Iseppon A.M."/>
        </authorList>
    </citation>
    <scope>NUCLEOTIDE SEQUENCE [LARGE SCALE GENOMIC DNA]</scope>
    <source>
        <tissue evidence="7">Leaves</tissue>
    </source>
</reference>
<accession>A0ABU6R6B9</accession>
<dbReference type="PANTHER" id="PTHR13710:SF155">
    <property type="entry name" value="ATP-DEPENDENT DNA HELICASE Q-LIKE 3"/>
    <property type="match status" value="1"/>
</dbReference>
<protein>
    <recommendedName>
        <fullName evidence="3">DNA 3'-5' helicase</fullName>
        <ecNumber evidence="3">5.6.2.4</ecNumber>
    </recommendedName>
</protein>
<feature type="region of interest" description="Disordered" evidence="5">
    <location>
        <begin position="57"/>
        <end position="76"/>
    </location>
</feature>
<feature type="region of interest" description="Disordered" evidence="5">
    <location>
        <begin position="381"/>
        <end position="410"/>
    </location>
</feature>
<proteinExistence type="inferred from homology"/>
<feature type="compositionally biased region" description="Basic and acidic residues" evidence="5">
    <location>
        <begin position="388"/>
        <end position="410"/>
    </location>
</feature>
<dbReference type="Proteomes" id="UP001341840">
    <property type="component" value="Unassembled WGS sequence"/>
</dbReference>
<keyword evidence="4" id="KW-0175">Coiled coil</keyword>
<evidence type="ECO:0000313" key="8">
    <source>
        <dbReference type="Proteomes" id="UP001341840"/>
    </source>
</evidence>
<comment type="catalytic activity">
    <reaction evidence="2">
        <text>Couples ATP hydrolysis with the unwinding of duplex DNA by translocating in the 3'-5' direction.</text>
        <dbReference type="EC" id="5.6.2.4"/>
    </reaction>
</comment>
<evidence type="ECO:0000313" key="7">
    <source>
        <dbReference type="EMBL" id="MED6119504.1"/>
    </source>
</evidence>
<dbReference type="InterPro" id="IPR027417">
    <property type="entry name" value="P-loop_NTPase"/>
</dbReference>
<feature type="compositionally biased region" description="Polar residues" evidence="5">
    <location>
        <begin position="338"/>
        <end position="350"/>
    </location>
</feature>
<feature type="domain" description="Helicase C-terminal" evidence="6">
    <location>
        <begin position="1"/>
        <end position="74"/>
    </location>
</feature>
<feature type="region of interest" description="Disordered" evidence="5">
    <location>
        <begin position="314"/>
        <end position="369"/>
    </location>
</feature>
<gene>
    <name evidence="7" type="ORF">PIB30_012411</name>
</gene>
<evidence type="ECO:0000256" key="5">
    <source>
        <dbReference type="SAM" id="MobiDB-lite"/>
    </source>
</evidence>
<dbReference type="SUPFAM" id="SSF52540">
    <property type="entry name" value="P-loop containing nucleoside triphosphate hydrolases"/>
    <property type="match status" value="1"/>
</dbReference>
<dbReference type="PROSITE" id="PS51194">
    <property type="entry name" value="HELICASE_CTER"/>
    <property type="match status" value="1"/>
</dbReference>
<comment type="similarity">
    <text evidence="1">Belongs to the helicase family. RecQ subfamily.</text>
</comment>
<dbReference type="EC" id="5.6.2.4" evidence="3"/>
<name>A0ABU6R6B9_9FABA</name>
<organism evidence="7 8">
    <name type="scientific">Stylosanthes scabra</name>
    <dbReference type="NCBI Taxonomy" id="79078"/>
    <lineage>
        <taxon>Eukaryota</taxon>
        <taxon>Viridiplantae</taxon>
        <taxon>Streptophyta</taxon>
        <taxon>Embryophyta</taxon>
        <taxon>Tracheophyta</taxon>
        <taxon>Spermatophyta</taxon>
        <taxon>Magnoliopsida</taxon>
        <taxon>eudicotyledons</taxon>
        <taxon>Gunneridae</taxon>
        <taxon>Pentapetalae</taxon>
        <taxon>rosids</taxon>
        <taxon>fabids</taxon>
        <taxon>Fabales</taxon>
        <taxon>Fabaceae</taxon>
        <taxon>Papilionoideae</taxon>
        <taxon>50 kb inversion clade</taxon>
        <taxon>dalbergioids sensu lato</taxon>
        <taxon>Dalbergieae</taxon>
        <taxon>Pterocarpus clade</taxon>
        <taxon>Stylosanthes</taxon>
    </lineage>
</organism>
<feature type="compositionally biased region" description="Basic and acidic residues" evidence="5">
    <location>
        <begin position="323"/>
        <end position="337"/>
    </location>
</feature>
<dbReference type="Pfam" id="PF16124">
    <property type="entry name" value="RecQ_Zn_bind"/>
    <property type="match status" value="1"/>
</dbReference>
<dbReference type="EMBL" id="JASCZI010030239">
    <property type="protein sequence ID" value="MED6119504.1"/>
    <property type="molecule type" value="Genomic_DNA"/>
</dbReference>
<dbReference type="InterPro" id="IPR032284">
    <property type="entry name" value="RecQ_Zn-bd"/>
</dbReference>
<sequence length="410" mass="45820">MGIDRKDVRIVCHFNIPKSMEGFYQESGRAGRDQLPCTSLLYYGIDDRKRMEFILRNSGSKKSQSSTSQEESSRKSLADFTQMVEYCEGSGCRRKRILESFGEKVTASLCVKTCDACRHPNLVARNLEDLTTAIALRQKGGGSSRIFITSSSDPISGEQLSEFWNRGDEAIGSDDDISDSDDGNEVVNNLTKSKLHSGMGVNEKLAMLQRAEENFYRNENAKKQSKVEKQAISDAMRESSRQRLQNALKQAQLRLDDLKIELESSASFLEDECFKKYSKAGKSFYYSQVASTVRWLATASSIDLMNRLDAMKESTSTNALPESELHTPPDAVDHSGKEGTSNEVSGNAQLETLPCGDRGMPIESSSVNTKLPQIQIRSFNEFVNSRKTKGDQLNDTKKNSSRVEKKMRVQ</sequence>
<evidence type="ECO:0000256" key="2">
    <source>
        <dbReference type="ARBA" id="ARBA00034617"/>
    </source>
</evidence>
<evidence type="ECO:0000259" key="6">
    <source>
        <dbReference type="PROSITE" id="PS51194"/>
    </source>
</evidence>
<dbReference type="InterPro" id="IPR001650">
    <property type="entry name" value="Helicase_C-like"/>
</dbReference>
<evidence type="ECO:0000256" key="4">
    <source>
        <dbReference type="SAM" id="Coils"/>
    </source>
</evidence>
<feature type="compositionally biased region" description="Low complexity" evidence="5">
    <location>
        <begin position="58"/>
        <end position="70"/>
    </location>
</feature>
<feature type="coiled-coil region" evidence="4">
    <location>
        <begin position="218"/>
        <end position="261"/>
    </location>
</feature>
<evidence type="ECO:0000256" key="1">
    <source>
        <dbReference type="ARBA" id="ARBA00005446"/>
    </source>
</evidence>
<keyword evidence="8" id="KW-1185">Reference proteome</keyword>